<accession>A0A564UG09</accession>
<dbReference type="AlphaFoldDB" id="A0A564UG09"/>
<evidence type="ECO:0000313" key="2">
    <source>
        <dbReference type="Proteomes" id="UP000358366"/>
    </source>
</evidence>
<dbReference type="EMBL" id="CABHNI010000047">
    <property type="protein sequence ID" value="VUX18445.1"/>
    <property type="molecule type" value="Genomic_DNA"/>
</dbReference>
<dbReference type="Proteomes" id="UP000358366">
    <property type="component" value="Unassembled WGS sequence"/>
</dbReference>
<evidence type="ECO:0000313" key="1">
    <source>
        <dbReference type="EMBL" id="VUX18445.1"/>
    </source>
</evidence>
<gene>
    <name evidence="1" type="ORF">DFSSTS7063_02578</name>
</gene>
<organism evidence="1 2">
    <name type="scientific">Dorea formicigenerans</name>
    <dbReference type="NCBI Taxonomy" id="39486"/>
    <lineage>
        <taxon>Bacteria</taxon>
        <taxon>Bacillati</taxon>
        <taxon>Bacillota</taxon>
        <taxon>Clostridia</taxon>
        <taxon>Lachnospirales</taxon>
        <taxon>Lachnospiraceae</taxon>
        <taxon>Dorea</taxon>
    </lineage>
</organism>
<reference evidence="1 2" key="1">
    <citation type="submission" date="2019-07" db="EMBL/GenBank/DDBJ databases">
        <authorList>
            <person name="Hibberd C M."/>
            <person name="Gehrig L. J."/>
            <person name="Chang H.-W."/>
            <person name="Venkatesh S."/>
        </authorList>
    </citation>
    <scope>NUCLEOTIDE SEQUENCE [LARGE SCALE GENOMIC DNA]</scope>
    <source>
        <strain evidence="1">Dorea_formicigenerans_SSTS_Bg7063</strain>
    </source>
</reference>
<sequence length="74" mass="9175">MQFRTNEVYNIFSTIYKMYKGKALLKKRIYRDAFIKNLYWTNEGYQMYDYSGFVCDCLKQYDRWKAGTYIFIRT</sequence>
<protein>
    <submittedName>
        <fullName evidence="1">Uncharacterized protein</fullName>
    </submittedName>
</protein>
<proteinExistence type="predicted"/>
<name>A0A564UG09_9FIRM</name>